<gene>
    <name evidence="6" type="ORF">Dsin_005938</name>
</gene>
<dbReference type="GO" id="GO:0031145">
    <property type="term" value="P:anaphase-promoting complex-dependent catabolic process"/>
    <property type="evidence" value="ECO:0007669"/>
    <property type="project" value="TreeGrafter"/>
</dbReference>
<dbReference type="InterPro" id="IPR036322">
    <property type="entry name" value="WD40_repeat_dom_sf"/>
</dbReference>
<evidence type="ECO:0000313" key="6">
    <source>
        <dbReference type="EMBL" id="KAK3226076.1"/>
    </source>
</evidence>
<accession>A0AAE0AXF7</accession>
<evidence type="ECO:0000256" key="4">
    <source>
        <dbReference type="ARBA" id="ARBA00022776"/>
    </source>
</evidence>
<reference evidence="6" key="1">
    <citation type="journal article" date="2023" name="Plant J.">
        <title>Genome sequences and population genomics provide insights into the demographic history, inbreeding, and mutation load of two 'living fossil' tree species of Dipteronia.</title>
        <authorList>
            <person name="Feng Y."/>
            <person name="Comes H.P."/>
            <person name="Chen J."/>
            <person name="Zhu S."/>
            <person name="Lu R."/>
            <person name="Zhang X."/>
            <person name="Li P."/>
            <person name="Qiu J."/>
            <person name="Olsen K.M."/>
            <person name="Qiu Y."/>
        </authorList>
    </citation>
    <scope>NUCLEOTIDE SEQUENCE</scope>
    <source>
        <strain evidence="6">NBL</strain>
    </source>
</reference>
<evidence type="ECO:0000256" key="5">
    <source>
        <dbReference type="ARBA" id="ARBA00023306"/>
    </source>
</evidence>
<dbReference type="Proteomes" id="UP001281410">
    <property type="component" value="Unassembled WGS sequence"/>
</dbReference>
<evidence type="ECO:0000256" key="3">
    <source>
        <dbReference type="ARBA" id="ARBA00022737"/>
    </source>
</evidence>
<dbReference type="SUPFAM" id="SSF50978">
    <property type="entry name" value="WD40 repeat-like"/>
    <property type="match status" value="1"/>
</dbReference>
<dbReference type="GO" id="GO:1990757">
    <property type="term" value="F:ubiquitin ligase activator activity"/>
    <property type="evidence" value="ECO:0007669"/>
    <property type="project" value="TreeGrafter"/>
</dbReference>
<dbReference type="AlphaFoldDB" id="A0AAE0AXF7"/>
<evidence type="ECO:0000256" key="1">
    <source>
        <dbReference type="ARBA" id="ARBA00022574"/>
    </source>
</evidence>
<comment type="caution">
    <text evidence="6">The sequence shown here is derived from an EMBL/GenBank/DDBJ whole genome shotgun (WGS) entry which is preliminary data.</text>
</comment>
<keyword evidence="2" id="KW-0132">Cell division</keyword>
<evidence type="ECO:0000256" key="2">
    <source>
        <dbReference type="ARBA" id="ARBA00022618"/>
    </source>
</evidence>
<dbReference type="GO" id="GO:1905786">
    <property type="term" value="P:positive regulation of anaphase-promoting complex-dependent catabolic process"/>
    <property type="evidence" value="ECO:0007669"/>
    <property type="project" value="TreeGrafter"/>
</dbReference>
<dbReference type="GO" id="GO:0005680">
    <property type="term" value="C:anaphase-promoting complex"/>
    <property type="evidence" value="ECO:0007669"/>
    <property type="project" value="TreeGrafter"/>
</dbReference>
<dbReference type="Gene3D" id="2.130.10.10">
    <property type="entry name" value="YVTN repeat-like/Quinoprotein amine dehydrogenase"/>
    <property type="match status" value="1"/>
</dbReference>
<sequence length="89" mass="9960">MASNLATQWLQRLEDHTSAVKALACCLFRGNLLAFDGGGVNKCTRLWNTHMGACLNSVDTSSQVCTFLWSKHEHELHSAHRFSENQLTL</sequence>
<keyword evidence="7" id="KW-1185">Reference proteome</keyword>
<dbReference type="GO" id="GO:0010997">
    <property type="term" value="F:anaphase-promoting complex binding"/>
    <property type="evidence" value="ECO:0007669"/>
    <property type="project" value="InterPro"/>
</dbReference>
<keyword evidence="3" id="KW-0677">Repeat</keyword>
<dbReference type="InterPro" id="IPR015943">
    <property type="entry name" value="WD40/YVTN_repeat-like_dom_sf"/>
</dbReference>
<evidence type="ECO:0000313" key="7">
    <source>
        <dbReference type="Proteomes" id="UP001281410"/>
    </source>
</evidence>
<dbReference type="PANTHER" id="PTHR19918">
    <property type="entry name" value="CELL DIVISION CYCLE 20 CDC20 FIZZY -RELATED"/>
    <property type="match status" value="1"/>
</dbReference>
<keyword evidence="4" id="KW-0498">Mitosis</keyword>
<dbReference type="InterPro" id="IPR033010">
    <property type="entry name" value="Cdc20/Fizzy"/>
</dbReference>
<dbReference type="GO" id="GO:0051301">
    <property type="term" value="P:cell division"/>
    <property type="evidence" value="ECO:0007669"/>
    <property type="project" value="UniProtKB-KW"/>
</dbReference>
<keyword evidence="1" id="KW-0853">WD repeat</keyword>
<keyword evidence="5" id="KW-0131">Cell cycle</keyword>
<name>A0AAE0AXF7_9ROSI</name>
<protein>
    <submittedName>
        <fullName evidence="6">Uncharacterized protein</fullName>
    </submittedName>
</protein>
<proteinExistence type="predicted"/>
<dbReference type="EMBL" id="JANJYJ010000002">
    <property type="protein sequence ID" value="KAK3226076.1"/>
    <property type="molecule type" value="Genomic_DNA"/>
</dbReference>
<organism evidence="6 7">
    <name type="scientific">Dipteronia sinensis</name>
    <dbReference type="NCBI Taxonomy" id="43782"/>
    <lineage>
        <taxon>Eukaryota</taxon>
        <taxon>Viridiplantae</taxon>
        <taxon>Streptophyta</taxon>
        <taxon>Embryophyta</taxon>
        <taxon>Tracheophyta</taxon>
        <taxon>Spermatophyta</taxon>
        <taxon>Magnoliopsida</taxon>
        <taxon>eudicotyledons</taxon>
        <taxon>Gunneridae</taxon>
        <taxon>Pentapetalae</taxon>
        <taxon>rosids</taxon>
        <taxon>malvids</taxon>
        <taxon>Sapindales</taxon>
        <taxon>Sapindaceae</taxon>
        <taxon>Hippocastanoideae</taxon>
        <taxon>Acereae</taxon>
        <taxon>Dipteronia</taxon>
    </lineage>
</organism>
<dbReference type="PANTHER" id="PTHR19918:SF8">
    <property type="entry name" value="FI02843P"/>
    <property type="match status" value="1"/>
</dbReference>